<keyword evidence="6" id="KW-0472">Membrane</keyword>
<evidence type="ECO:0000256" key="6">
    <source>
        <dbReference type="SAM" id="Phobius"/>
    </source>
</evidence>
<reference evidence="7" key="1">
    <citation type="journal article" date="2020" name="Stud. Mycol.">
        <title>101 Dothideomycetes genomes: a test case for predicting lifestyles and emergence of pathogens.</title>
        <authorList>
            <person name="Haridas S."/>
            <person name="Albert R."/>
            <person name="Binder M."/>
            <person name="Bloem J."/>
            <person name="Labutti K."/>
            <person name="Salamov A."/>
            <person name="Andreopoulos B."/>
            <person name="Baker S."/>
            <person name="Barry K."/>
            <person name="Bills G."/>
            <person name="Bluhm B."/>
            <person name="Cannon C."/>
            <person name="Castanera R."/>
            <person name="Culley D."/>
            <person name="Daum C."/>
            <person name="Ezra D."/>
            <person name="Gonzalez J."/>
            <person name="Henrissat B."/>
            <person name="Kuo A."/>
            <person name="Liang C."/>
            <person name="Lipzen A."/>
            <person name="Lutzoni F."/>
            <person name="Magnuson J."/>
            <person name="Mondo S."/>
            <person name="Nolan M."/>
            <person name="Ohm R."/>
            <person name="Pangilinan J."/>
            <person name="Park H.-J."/>
            <person name="Ramirez L."/>
            <person name="Alfaro M."/>
            <person name="Sun H."/>
            <person name="Tritt A."/>
            <person name="Yoshinaga Y."/>
            <person name="Zwiers L.-H."/>
            <person name="Turgeon B."/>
            <person name="Goodwin S."/>
            <person name="Spatafora J."/>
            <person name="Crous P."/>
            <person name="Grigoriev I."/>
        </authorList>
    </citation>
    <scope>NUCLEOTIDE SEQUENCE</scope>
    <source>
        <strain evidence="7">CBS 675.92</strain>
    </source>
</reference>
<feature type="binding site" evidence="4">
    <location>
        <begin position="85"/>
        <end position="90"/>
    </location>
    <ligand>
        <name>substrate</name>
    </ligand>
</feature>
<gene>
    <name evidence="7" type="ORF">CC80DRAFT_426375</name>
</gene>
<feature type="transmembrane region" description="Helical" evidence="6">
    <location>
        <begin position="290"/>
        <end position="307"/>
    </location>
</feature>
<dbReference type="GO" id="GO:0003839">
    <property type="term" value="F:gamma-glutamylcyclotransferase activity"/>
    <property type="evidence" value="ECO:0007669"/>
    <property type="project" value="UniProtKB-EC"/>
</dbReference>
<evidence type="ECO:0000313" key="8">
    <source>
        <dbReference type="Proteomes" id="UP000800035"/>
    </source>
</evidence>
<evidence type="ECO:0000256" key="5">
    <source>
        <dbReference type="SAM" id="MobiDB-lite"/>
    </source>
</evidence>
<evidence type="ECO:0000256" key="2">
    <source>
        <dbReference type="ARBA" id="ARBA00023239"/>
    </source>
</evidence>
<dbReference type="PANTHER" id="PTHR12935:SF0">
    <property type="entry name" value="GAMMA-GLUTAMYLCYCLOTRANSFERASE"/>
    <property type="match status" value="1"/>
</dbReference>
<dbReference type="OrthoDB" id="2017317at2759"/>
<evidence type="ECO:0000256" key="3">
    <source>
        <dbReference type="PIRSR" id="PIRSR617939-1"/>
    </source>
</evidence>
<evidence type="ECO:0000313" key="7">
    <source>
        <dbReference type="EMBL" id="KAF1950713.1"/>
    </source>
</evidence>
<feature type="active site" description="Proton acceptor" evidence="3">
    <location>
        <position position="189"/>
    </location>
</feature>
<keyword evidence="6" id="KW-1133">Transmembrane helix</keyword>
<feature type="binding site" evidence="4">
    <location>
        <position position="251"/>
    </location>
    <ligand>
        <name>substrate</name>
    </ligand>
</feature>
<dbReference type="PANTHER" id="PTHR12935">
    <property type="entry name" value="GAMMA-GLUTAMYLCYCLOTRANSFERASE"/>
    <property type="match status" value="1"/>
</dbReference>
<proteinExistence type="predicted"/>
<feature type="region of interest" description="Disordered" evidence="5">
    <location>
        <begin position="133"/>
        <end position="164"/>
    </location>
</feature>
<dbReference type="EMBL" id="ML977023">
    <property type="protein sequence ID" value="KAF1950713.1"/>
    <property type="molecule type" value="Genomic_DNA"/>
</dbReference>
<feature type="region of interest" description="Disordered" evidence="5">
    <location>
        <begin position="227"/>
        <end position="249"/>
    </location>
</feature>
<dbReference type="EC" id="4.3.2.9" evidence="1"/>
<organism evidence="7 8">
    <name type="scientific">Byssothecium circinans</name>
    <dbReference type="NCBI Taxonomy" id="147558"/>
    <lineage>
        <taxon>Eukaryota</taxon>
        <taxon>Fungi</taxon>
        <taxon>Dikarya</taxon>
        <taxon>Ascomycota</taxon>
        <taxon>Pezizomycotina</taxon>
        <taxon>Dothideomycetes</taxon>
        <taxon>Pleosporomycetidae</taxon>
        <taxon>Pleosporales</taxon>
        <taxon>Massarineae</taxon>
        <taxon>Massarinaceae</taxon>
        <taxon>Byssothecium</taxon>
    </lineage>
</organism>
<protein>
    <recommendedName>
        <fullName evidence="1">gamma-glutamylcyclotransferase</fullName>
        <ecNumber evidence="1">4.3.2.9</ecNumber>
    </recommendedName>
</protein>
<dbReference type="Proteomes" id="UP000800035">
    <property type="component" value="Unassembled WGS sequence"/>
</dbReference>
<sequence length="381" mass="42685">MDQPYPISNAYPTREESPPCCVRRLVGQLNTLCRRKHAPRHVYHRLPQTSEERRDASLTERPVDVTKLTPSDIAAAEEKGKTVLYLAYGSNLCNETFRGVRGIKPLSQINVLVPTLRLTFDLPGIPYTEPCFANSALRDPESDPPAPPSEEEDEQPRKPGYHKDRWHKGMVGCVYEVTPTDYAHIIATEGGGSSYQDITVDCFPLPTSADTVPSVPTTHPFKAHTLFASTSSSQPRPRRPDPSYAQPSPRYLKLITDGATELNLPKEYREYLNDIRTYTITTRRQQLGKGIFMGLWFPVLIMLFGLGKPLRDREGRVPKWLGVLLGWVFSGMWWSYDGGFKGVFGDGERTEGCDGEGERVGGAWREGMEKGEAEAEAVRLV</sequence>
<name>A0A6A5TD51_9PLEO</name>
<keyword evidence="2" id="KW-0456">Lyase</keyword>
<evidence type="ECO:0000256" key="4">
    <source>
        <dbReference type="PIRSR" id="PIRSR617939-2"/>
    </source>
</evidence>
<keyword evidence="6" id="KW-0812">Transmembrane</keyword>
<dbReference type="Gene3D" id="3.10.490.10">
    <property type="entry name" value="Gamma-glutamyl cyclotransferase-like"/>
    <property type="match status" value="1"/>
</dbReference>
<accession>A0A6A5TD51</accession>
<dbReference type="AlphaFoldDB" id="A0A6A5TD51"/>
<evidence type="ECO:0000256" key="1">
    <source>
        <dbReference type="ARBA" id="ARBA00012346"/>
    </source>
</evidence>
<keyword evidence="8" id="KW-1185">Reference proteome</keyword>
<dbReference type="InterPro" id="IPR017939">
    <property type="entry name" value="G-Glutamylcylcotransferase"/>
</dbReference>
<feature type="transmembrane region" description="Helical" evidence="6">
    <location>
        <begin position="319"/>
        <end position="336"/>
    </location>
</feature>